<evidence type="ECO:0000256" key="5">
    <source>
        <dbReference type="ARBA" id="ARBA00022553"/>
    </source>
</evidence>
<dbReference type="InterPro" id="IPR023298">
    <property type="entry name" value="ATPase_P-typ_TM_dom_sf"/>
</dbReference>
<keyword evidence="11" id="KW-1278">Translocase</keyword>
<dbReference type="PANTHER" id="PTHR43520">
    <property type="entry name" value="ATP7, ISOFORM B"/>
    <property type="match status" value="1"/>
</dbReference>
<keyword evidence="13" id="KW-0406">Ion transport</keyword>
<evidence type="ECO:0000256" key="8">
    <source>
        <dbReference type="ARBA" id="ARBA00022741"/>
    </source>
</evidence>
<evidence type="ECO:0000256" key="10">
    <source>
        <dbReference type="ARBA" id="ARBA00022842"/>
    </source>
</evidence>
<evidence type="ECO:0000256" key="9">
    <source>
        <dbReference type="ARBA" id="ARBA00022840"/>
    </source>
</evidence>
<name>A0A9X1UMU1_9BURK</name>
<dbReference type="InterPro" id="IPR023214">
    <property type="entry name" value="HAD_sf"/>
</dbReference>
<dbReference type="PROSITE" id="PS50846">
    <property type="entry name" value="HMA_2"/>
    <property type="match status" value="1"/>
</dbReference>
<feature type="transmembrane region" description="Helical" evidence="15">
    <location>
        <begin position="190"/>
        <end position="208"/>
    </location>
</feature>
<dbReference type="GO" id="GO:0043682">
    <property type="term" value="F:P-type divalent copper transporter activity"/>
    <property type="evidence" value="ECO:0007669"/>
    <property type="project" value="TreeGrafter"/>
</dbReference>
<dbReference type="Gene3D" id="3.40.50.1000">
    <property type="entry name" value="HAD superfamily/HAD-like"/>
    <property type="match status" value="1"/>
</dbReference>
<keyword evidence="7 15" id="KW-0479">Metal-binding</keyword>
<sequence length="746" mass="78798">MSAASTLDSITLDVRGMWCTSCANAVERVMKRQCGVLDATVSFASESAQLQWDPHATTLDSIVAAVEKIGYSCAAEGAGHDRRAHFARIQRDLGLRLAVAVFFDMWVMVAQWTRYLSPDGTLSRAAQYDLALFAGVTCLPIIGWCALPFLRAGWRTLRAGAPGMDLLVSLGALGSFVLSLWRLAQRDPVVYFDSAATIVTFLLAGRLIEISVRARSADAVRALLDLPPEQVCVVNADGSEAIMLAKRVAPGSTIRIRPGERVPLDGIVMHGASLLDRSLLTGETRPVKAGCGDAVEAGTLNGDGELIVRVQGAWGARRVDRIAREVRRMLARKTASQTFAERFTRHLVPAICLLAVDACAWDLYRGMAWPMALERAVAILVITCPCALGMAVPLALLAGAGRAAREGILFRDVEALEKAGQVSQIYLDKTGTLTEGRPKLVSLRLAPGIERDALIEAAALAERGSEHPLANSIRSLVPAERLEALDRTVGTSRAVPGAGVEWLGANGVCLRVGQAAWLAGNGITVPFESVQHTLAHVARGDRWLGALAFADTPRDGVRDTVTRLRASGLALAMLSGDAVGVAQDIARKVRIPEADVYAEQSPEDKVRRILAAQAKGACVMFVGDGLNDAPALAAADLGVAVEGATASSVASAAIVLTGAGIARLDQALLIARHTARTMKQNLVAAAAYNLLAIPLALTGYVSPTMAAALMVASSLSVTANSARLLRAGGPHDAAMFNIARLSHARP</sequence>
<dbReference type="InterPro" id="IPR001757">
    <property type="entry name" value="P_typ_ATPase"/>
</dbReference>
<dbReference type="EMBL" id="JAKLJA010000051">
    <property type="protein sequence ID" value="MCG5078151.1"/>
    <property type="molecule type" value="Genomic_DNA"/>
</dbReference>
<keyword evidence="12 15" id="KW-1133">Transmembrane helix</keyword>
<dbReference type="NCBIfam" id="TIGR01494">
    <property type="entry name" value="ATPase_P-type"/>
    <property type="match status" value="2"/>
</dbReference>
<keyword evidence="10" id="KW-0460">Magnesium</keyword>
<dbReference type="GO" id="GO:0005524">
    <property type="term" value="F:ATP binding"/>
    <property type="evidence" value="ECO:0007669"/>
    <property type="project" value="UniProtKB-UniRule"/>
</dbReference>
<evidence type="ECO:0000256" key="6">
    <source>
        <dbReference type="ARBA" id="ARBA00022692"/>
    </source>
</evidence>
<keyword evidence="5" id="KW-0597">Phosphoprotein</keyword>
<dbReference type="Proteomes" id="UP001139308">
    <property type="component" value="Unassembled WGS sequence"/>
</dbReference>
<gene>
    <name evidence="17" type="ORF">L5014_33290</name>
</gene>
<feature type="transmembrane region" description="Helical" evidence="15">
    <location>
        <begin position="347"/>
        <end position="364"/>
    </location>
</feature>
<dbReference type="Pfam" id="PF00122">
    <property type="entry name" value="E1-E2_ATPase"/>
    <property type="match status" value="1"/>
</dbReference>
<keyword evidence="14 15" id="KW-0472">Membrane</keyword>
<evidence type="ECO:0000256" key="2">
    <source>
        <dbReference type="ARBA" id="ARBA00006024"/>
    </source>
</evidence>
<feature type="transmembrane region" description="Helical" evidence="15">
    <location>
        <begin position="166"/>
        <end position="184"/>
    </location>
</feature>
<keyword evidence="4 15" id="KW-1003">Cell membrane</keyword>
<dbReference type="FunFam" id="3.30.70.100:FF:000001">
    <property type="entry name" value="ATPase copper transporting beta"/>
    <property type="match status" value="1"/>
</dbReference>
<comment type="similarity">
    <text evidence="2 15">Belongs to the cation transport ATPase (P-type) (TC 3.A.3) family. Type IB subfamily.</text>
</comment>
<dbReference type="SUPFAM" id="SSF55008">
    <property type="entry name" value="HMA, heavy metal-associated domain"/>
    <property type="match status" value="1"/>
</dbReference>
<dbReference type="GO" id="GO:0005507">
    <property type="term" value="F:copper ion binding"/>
    <property type="evidence" value="ECO:0007669"/>
    <property type="project" value="TreeGrafter"/>
</dbReference>
<dbReference type="InterPro" id="IPR018303">
    <property type="entry name" value="ATPase_P-typ_P_site"/>
</dbReference>
<dbReference type="GO" id="GO:0055070">
    <property type="term" value="P:copper ion homeostasis"/>
    <property type="evidence" value="ECO:0007669"/>
    <property type="project" value="TreeGrafter"/>
</dbReference>
<evidence type="ECO:0000313" key="18">
    <source>
        <dbReference type="Proteomes" id="UP001139308"/>
    </source>
</evidence>
<dbReference type="Pfam" id="PF00403">
    <property type="entry name" value="HMA"/>
    <property type="match status" value="1"/>
</dbReference>
<dbReference type="RefSeq" id="WP_238468077.1">
    <property type="nucleotide sequence ID" value="NZ_JAKLJA010000051.1"/>
</dbReference>
<dbReference type="Pfam" id="PF00702">
    <property type="entry name" value="Hydrolase"/>
    <property type="match status" value="1"/>
</dbReference>
<keyword evidence="6 15" id="KW-0812">Transmembrane</keyword>
<evidence type="ECO:0000256" key="4">
    <source>
        <dbReference type="ARBA" id="ARBA00022475"/>
    </source>
</evidence>
<evidence type="ECO:0000256" key="11">
    <source>
        <dbReference type="ARBA" id="ARBA00022967"/>
    </source>
</evidence>
<dbReference type="InterPro" id="IPR006121">
    <property type="entry name" value="HMA_dom"/>
</dbReference>
<dbReference type="InterPro" id="IPR008250">
    <property type="entry name" value="ATPase_P-typ_transduc_dom_A_sf"/>
</dbReference>
<feature type="transmembrane region" description="Helical" evidence="15">
    <location>
        <begin position="682"/>
        <end position="701"/>
    </location>
</feature>
<comment type="subcellular location">
    <subcellularLocation>
        <location evidence="1">Cell membrane</location>
        <topology evidence="1">Multi-pass membrane protein</topology>
    </subcellularLocation>
</comment>
<comment type="caution">
    <text evidence="17">The sequence shown here is derived from an EMBL/GenBank/DDBJ whole genome shotgun (WGS) entry which is preliminary data.</text>
</comment>
<dbReference type="PANTHER" id="PTHR43520:SF5">
    <property type="entry name" value="CATION-TRANSPORTING P-TYPE ATPASE-RELATED"/>
    <property type="match status" value="1"/>
</dbReference>
<dbReference type="CDD" id="cd00371">
    <property type="entry name" value="HMA"/>
    <property type="match status" value="1"/>
</dbReference>
<keyword evidence="9 15" id="KW-0067">ATP-binding</keyword>
<dbReference type="InterPro" id="IPR023299">
    <property type="entry name" value="ATPase_P-typ_cyto_dom_N"/>
</dbReference>
<dbReference type="AlphaFoldDB" id="A0A9X1UMU1"/>
<dbReference type="InterPro" id="IPR036163">
    <property type="entry name" value="HMA_dom_sf"/>
</dbReference>
<dbReference type="GO" id="GO:0016887">
    <property type="term" value="F:ATP hydrolysis activity"/>
    <property type="evidence" value="ECO:0007669"/>
    <property type="project" value="InterPro"/>
</dbReference>
<feature type="transmembrane region" description="Helical" evidence="15">
    <location>
        <begin position="376"/>
        <end position="401"/>
    </location>
</feature>
<keyword evidence="3" id="KW-0813">Transport</keyword>
<dbReference type="NCBIfam" id="TIGR01525">
    <property type="entry name" value="ATPase-IB_hvy"/>
    <property type="match status" value="1"/>
</dbReference>
<evidence type="ECO:0000256" key="1">
    <source>
        <dbReference type="ARBA" id="ARBA00004651"/>
    </source>
</evidence>
<organism evidence="17 18">
    <name type="scientific">Paraburkholderia tagetis</name>
    <dbReference type="NCBI Taxonomy" id="2913261"/>
    <lineage>
        <taxon>Bacteria</taxon>
        <taxon>Pseudomonadati</taxon>
        <taxon>Pseudomonadota</taxon>
        <taxon>Betaproteobacteria</taxon>
        <taxon>Burkholderiales</taxon>
        <taxon>Burkholderiaceae</taxon>
        <taxon>Paraburkholderia</taxon>
    </lineage>
</organism>
<proteinExistence type="inferred from homology"/>
<reference evidence="17" key="1">
    <citation type="submission" date="2022-01" db="EMBL/GenBank/DDBJ databases">
        <title>Genome sequence and assembly of Parabukholderia sp. RG36.</title>
        <authorList>
            <person name="Chhetri G."/>
        </authorList>
    </citation>
    <scope>NUCLEOTIDE SEQUENCE</scope>
    <source>
        <strain evidence="17">RG36</strain>
    </source>
</reference>
<dbReference type="GO" id="GO:0005886">
    <property type="term" value="C:plasma membrane"/>
    <property type="evidence" value="ECO:0007669"/>
    <property type="project" value="UniProtKB-SubCell"/>
</dbReference>
<evidence type="ECO:0000256" key="7">
    <source>
        <dbReference type="ARBA" id="ARBA00022723"/>
    </source>
</evidence>
<keyword evidence="18" id="KW-1185">Reference proteome</keyword>
<dbReference type="InterPro" id="IPR027256">
    <property type="entry name" value="P-typ_ATPase_IB"/>
</dbReference>
<evidence type="ECO:0000259" key="16">
    <source>
        <dbReference type="PROSITE" id="PS50846"/>
    </source>
</evidence>
<dbReference type="NCBIfam" id="TIGR01511">
    <property type="entry name" value="ATPase-IB1_Cu"/>
    <property type="match status" value="1"/>
</dbReference>
<evidence type="ECO:0000256" key="14">
    <source>
        <dbReference type="ARBA" id="ARBA00023136"/>
    </source>
</evidence>
<dbReference type="Gene3D" id="3.40.1110.10">
    <property type="entry name" value="Calcium-transporting ATPase, cytoplasmic domain N"/>
    <property type="match status" value="1"/>
</dbReference>
<evidence type="ECO:0000256" key="12">
    <source>
        <dbReference type="ARBA" id="ARBA00022989"/>
    </source>
</evidence>
<feature type="transmembrane region" description="Helical" evidence="15">
    <location>
        <begin position="93"/>
        <end position="112"/>
    </location>
</feature>
<dbReference type="SUPFAM" id="SSF56784">
    <property type="entry name" value="HAD-like"/>
    <property type="match status" value="1"/>
</dbReference>
<dbReference type="Gene3D" id="3.30.70.100">
    <property type="match status" value="1"/>
</dbReference>
<protein>
    <submittedName>
        <fullName evidence="17">Cation-translocating P-type ATPase</fullName>
    </submittedName>
</protein>
<evidence type="ECO:0000256" key="13">
    <source>
        <dbReference type="ARBA" id="ARBA00023065"/>
    </source>
</evidence>
<keyword evidence="8 15" id="KW-0547">Nucleotide-binding</keyword>
<dbReference type="SUPFAM" id="SSF81665">
    <property type="entry name" value="Calcium ATPase, transmembrane domain M"/>
    <property type="match status" value="1"/>
</dbReference>
<dbReference type="InterPro" id="IPR036412">
    <property type="entry name" value="HAD-like_sf"/>
</dbReference>
<dbReference type="InterPro" id="IPR059000">
    <property type="entry name" value="ATPase_P-type_domA"/>
</dbReference>
<dbReference type="Gene3D" id="2.70.150.10">
    <property type="entry name" value="Calcium-transporting ATPase, cytoplasmic transduction domain A"/>
    <property type="match status" value="1"/>
</dbReference>
<feature type="transmembrane region" description="Helical" evidence="15">
    <location>
        <begin position="132"/>
        <end position="154"/>
    </location>
</feature>
<dbReference type="SUPFAM" id="SSF81653">
    <property type="entry name" value="Calcium ATPase, transduction domain A"/>
    <property type="match status" value="1"/>
</dbReference>
<evidence type="ECO:0000256" key="15">
    <source>
        <dbReference type="RuleBase" id="RU362081"/>
    </source>
</evidence>
<dbReference type="PRINTS" id="PR00943">
    <property type="entry name" value="CUATPASE"/>
</dbReference>
<feature type="domain" description="HMA" evidence="16">
    <location>
        <begin position="8"/>
        <end position="74"/>
    </location>
</feature>
<evidence type="ECO:0000313" key="17">
    <source>
        <dbReference type="EMBL" id="MCG5078151.1"/>
    </source>
</evidence>
<accession>A0A9X1UMU1</accession>
<evidence type="ECO:0000256" key="3">
    <source>
        <dbReference type="ARBA" id="ARBA00022448"/>
    </source>
</evidence>
<dbReference type="PRINTS" id="PR00119">
    <property type="entry name" value="CATATPASE"/>
</dbReference>
<dbReference type="PROSITE" id="PS00154">
    <property type="entry name" value="ATPASE_E1_E2"/>
    <property type="match status" value="1"/>
</dbReference>